<feature type="domain" description="Rod shape-determining protein MreC beta-barrel core" evidence="1">
    <location>
        <begin position="158"/>
        <end position="249"/>
    </location>
</feature>
<organism evidence="2 3">
    <name type="scientific">Aliarcobacter butzleri L348</name>
    <dbReference type="NCBI Taxonomy" id="1447256"/>
    <lineage>
        <taxon>Bacteria</taxon>
        <taxon>Pseudomonadati</taxon>
        <taxon>Campylobacterota</taxon>
        <taxon>Epsilonproteobacteria</taxon>
        <taxon>Campylobacterales</taxon>
        <taxon>Arcobacteraceae</taxon>
        <taxon>Aliarcobacter</taxon>
    </lineage>
</organism>
<dbReference type="Pfam" id="PF04085">
    <property type="entry name" value="MreC"/>
    <property type="match status" value="1"/>
</dbReference>
<dbReference type="PANTHER" id="PTHR34138">
    <property type="entry name" value="CELL SHAPE-DETERMINING PROTEIN MREC"/>
    <property type="match status" value="1"/>
</dbReference>
<dbReference type="AlphaFoldDB" id="A0A0G9K3A5"/>
<evidence type="ECO:0000313" key="3">
    <source>
        <dbReference type="Proteomes" id="UP000035514"/>
    </source>
</evidence>
<sequence>MKHLLFIFLFVALSLSYLFEVDELLVKHFTFFSNLKSMYVEKYIEASEFFKKHFADEKKIEELEAQNLELREYKILYNTVETQLNTLKEFLIHVEIPEVKPQIELVKVLSYVDFNDFTRVWLDKTPQDEKILGLISENFAAGIAVNRNGKSVGLLNGNKDCTYAVFVGESRSPGIVTTAGTGTDELKVKFIPIWSDINIGDEVITSGMDNIFFEGLKVGKVLEVSEQANMKVATIKPYVNALKKKYFYIYNDNYQQEQLIMQSHEKIQ</sequence>
<dbReference type="InterPro" id="IPR007221">
    <property type="entry name" value="MreC"/>
</dbReference>
<dbReference type="RefSeq" id="WP_046996519.1">
    <property type="nucleotide sequence ID" value="NZ_JAIQ01000077.1"/>
</dbReference>
<evidence type="ECO:0000313" key="2">
    <source>
        <dbReference type="EMBL" id="KLE00961.1"/>
    </source>
</evidence>
<proteinExistence type="predicted"/>
<reference evidence="2 3" key="1">
    <citation type="submission" date="2014-01" db="EMBL/GenBank/DDBJ databases">
        <title>Development of a Comparative Genomic Fingerprinting Assay for High Resolution Genotyping of Arcobacter butzleri.</title>
        <authorList>
            <person name="Webb A.L."/>
            <person name="Inglis G.D."/>
            <person name="Kruczkiewicz P."/>
            <person name="Selinger L.B."/>
            <person name="Taboada E.N."/>
        </authorList>
    </citation>
    <scope>NUCLEOTIDE SEQUENCE [LARGE SCALE GENOMIC DNA]</scope>
    <source>
        <strain evidence="2 3">L348</strain>
    </source>
</reference>
<dbReference type="PANTHER" id="PTHR34138:SF1">
    <property type="entry name" value="CELL SHAPE-DETERMINING PROTEIN MREC"/>
    <property type="match status" value="1"/>
</dbReference>
<dbReference type="InterPro" id="IPR042175">
    <property type="entry name" value="Cell/Rod_MreC_2"/>
</dbReference>
<comment type="caution">
    <text evidence="2">The sequence shown here is derived from an EMBL/GenBank/DDBJ whole genome shotgun (WGS) entry which is preliminary data.</text>
</comment>
<dbReference type="InterPro" id="IPR055342">
    <property type="entry name" value="MreC_beta-barrel_core"/>
</dbReference>
<dbReference type="Gene3D" id="2.40.10.350">
    <property type="entry name" value="Rod shape-determining protein MreC, domain 2"/>
    <property type="match status" value="1"/>
</dbReference>
<dbReference type="GO" id="GO:0005886">
    <property type="term" value="C:plasma membrane"/>
    <property type="evidence" value="ECO:0007669"/>
    <property type="project" value="TreeGrafter"/>
</dbReference>
<protein>
    <submittedName>
        <fullName evidence="2">Rod shape-determining protein MreC</fullName>
    </submittedName>
</protein>
<name>A0A0G9K3A5_9BACT</name>
<dbReference type="Proteomes" id="UP000035514">
    <property type="component" value="Unassembled WGS sequence"/>
</dbReference>
<evidence type="ECO:0000259" key="1">
    <source>
        <dbReference type="Pfam" id="PF04085"/>
    </source>
</evidence>
<gene>
    <name evidence="2" type="ORF">AA20_04795</name>
</gene>
<dbReference type="PATRIC" id="fig|1447256.3.peg.932"/>
<accession>A0A0G9K3A5</accession>
<dbReference type="NCBIfam" id="NF010507">
    <property type="entry name" value="PRK13922.10-6"/>
    <property type="match status" value="1"/>
</dbReference>
<dbReference type="EMBL" id="JAIQ01000077">
    <property type="protein sequence ID" value="KLE00961.1"/>
    <property type="molecule type" value="Genomic_DNA"/>
</dbReference>
<dbReference type="GO" id="GO:0008360">
    <property type="term" value="P:regulation of cell shape"/>
    <property type="evidence" value="ECO:0007669"/>
    <property type="project" value="InterPro"/>
</dbReference>